<sequence length="336" mass="37169">MIHSSNLSKYRFDTKIGTSMESHFPWKKSVLKYQIASTQKNMSRMDISANTYQDDTVLHTGIRDNIFLPQPLKIYRKEHGNFVVNQPTSHQKGVTIESIEMPGSTNPIFLSDEGNLDIIVLDRKQLGDSNNSTNHPGCASFTTNGICMDPATNALKRIRTSGIMKPSYSTTGGQYLHSRNKTFQQNQFQYLQSGNTSAQAGTNAAVNNVYGTQGSPSSWAMYDISGTLSACTGTTRPYTQVYYKPNNPGFAQQGAVDAGSYILRRKFDTITNNSLLYKKIYGNSVANAMGYGISNSVYTLKQKIGYPMKKTPVISPYKPNNNCCNSAQSRVQLTST</sequence>
<evidence type="ECO:0000313" key="1">
    <source>
        <dbReference type="EMBL" id="QHT84243.1"/>
    </source>
</evidence>
<accession>A0A6C0HWI3</accession>
<reference evidence="1" key="1">
    <citation type="journal article" date="2020" name="Nature">
        <title>Giant virus diversity and host interactions through global metagenomics.</title>
        <authorList>
            <person name="Schulz F."/>
            <person name="Roux S."/>
            <person name="Paez-Espino D."/>
            <person name="Jungbluth S."/>
            <person name="Walsh D.A."/>
            <person name="Denef V.J."/>
            <person name="McMahon K.D."/>
            <person name="Konstantinidis K.T."/>
            <person name="Eloe-Fadrosh E.A."/>
            <person name="Kyrpides N.C."/>
            <person name="Woyke T."/>
        </authorList>
    </citation>
    <scope>NUCLEOTIDE SEQUENCE</scope>
    <source>
        <strain evidence="1">GVMAG-M-3300023184-16</strain>
    </source>
</reference>
<protein>
    <submittedName>
        <fullName evidence="1">Uncharacterized protein</fullName>
    </submittedName>
</protein>
<dbReference type="AlphaFoldDB" id="A0A6C0HWI3"/>
<name>A0A6C0HWI3_9ZZZZ</name>
<dbReference type="EMBL" id="MN740016">
    <property type="protein sequence ID" value="QHT84243.1"/>
    <property type="molecule type" value="Genomic_DNA"/>
</dbReference>
<proteinExistence type="predicted"/>
<organism evidence="1">
    <name type="scientific">viral metagenome</name>
    <dbReference type="NCBI Taxonomy" id="1070528"/>
    <lineage>
        <taxon>unclassified sequences</taxon>
        <taxon>metagenomes</taxon>
        <taxon>organismal metagenomes</taxon>
    </lineage>
</organism>